<evidence type="ECO:0000256" key="1">
    <source>
        <dbReference type="SAM" id="MobiDB-lite"/>
    </source>
</evidence>
<dbReference type="KEGG" id="asr:WL1483_2787"/>
<gene>
    <name evidence="2" type="ORF">WL1483_2787</name>
</gene>
<evidence type="ECO:0000313" key="3">
    <source>
        <dbReference type="Proteomes" id="UP000058114"/>
    </source>
</evidence>
<dbReference type="PATRIC" id="fig|652.5.peg.89"/>
<evidence type="ECO:0000313" key="2">
    <source>
        <dbReference type="EMBL" id="ALP42206.1"/>
    </source>
</evidence>
<sequence length="116" mass="12397">MTVVQFFVVKIYPDAPIAGSRGHAGEDNAMQIDGVGKGVAAGTDLANKSREKGAARAESPRDQGDQVSLHGRPRWAQALVQQALQFSLEINGGHYQAPKQTEEVTPDTLLVMTPIS</sequence>
<feature type="compositionally biased region" description="Basic and acidic residues" evidence="1">
    <location>
        <begin position="47"/>
        <end position="64"/>
    </location>
</feature>
<name>A0A0S2SKV4_9GAMM</name>
<dbReference type="Proteomes" id="UP000058114">
    <property type="component" value="Chromosome"/>
</dbReference>
<dbReference type="AlphaFoldDB" id="A0A0S2SKV4"/>
<dbReference type="EMBL" id="CP013067">
    <property type="protein sequence ID" value="ALP42206.1"/>
    <property type="molecule type" value="Genomic_DNA"/>
</dbReference>
<protein>
    <submittedName>
        <fullName evidence="2">Uncharacterized protein</fullName>
    </submittedName>
</protein>
<feature type="region of interest" description="Disordered" evidence="1">
    <location>
        <begin position="41"/>
        <end position="72"/>
    </location>
</feature>
<organism evidence="2 3">
    <name type="scientific">Aeromonas schubertii</name>
    <dbReference type="NCBI Taxonomy" id="652"/>
    <lineage>
        <taxon>Bacteria</taxon>
        <taxon>Pseudomonadati</taxon>
        <taxon>Pseudomonadota</taxon>
        <taxon>Gammaproteobacteria</taxon>
        <taxon>Aeromonadales</taxon>
        <taxon>Aeromonadaceae</taxon>
        <taxon>Aeromonas</taxon>
    </lineage>
</organism>
<reference evidence="2 3" key="2">
    <citation type="journal article" date="2016" name="Genome Announc.">
        <title>Complete Genome Sequence of the Highly Virulent Aeromonas schubertii Strain WL1483, Isolated from Diseased Snakehead Fish (Channa argus) in China.</title>
        <authorList>
            <person name="Liu L."/>
            <person name="Li N."/>
            <person name="Zhang D."/>
            <person name="Fu X."/>
            <person name="Shi C."/>
            <person name="Lin Q."/>
            <person name="Hao G."/>
        </authorList>
    </citation>
    <scope>NUCLEOTIDE SEQUENCE [LARGE SCALE GENOMIC DNA]</scope>
    <source>
        <strain evidence="2 3">WL1483</strain>
    </source>
</reference>
<accession>A0A0S2SKV4</accession>
<proteinExistence type="predicted"/>
<reference evidence="3" key="1">
    <citation type="submission" date="2015-10" db="EMBL/GenBank/DDBJ databases">
        <title>Complete Genome Sequence of Aeromonas schubertii strain WL1483.</title>
        <authorList>
            <person name="Liu L."/>
        </authorList>
    </citation>
    <scope>NUCLEOTIDE SEQUENCE [LARGE SCALE GENOMIC DNA]</scope>
    <source>
        <strain evidence="3">WL1483</strain>
    </source>
</reference>